<organism evidence="1 2">
    <name type="scientific">Corallincola luteus</name>
    <dbReference type="NCBI Taxonomy" id="1775177"/>
    <lineage>
        <taxon>Bacteria</taxon>
        <taxon>Pseudomonadati</taxon>
        <taxon>Pseudomonadota</taxon>
        <taxon>Gammaproteobacteria</taxon>
        <taxon>Alteromonadales</taxon>
        <taxon>Psychromonadaceae</taxon>
        <taxon>Corallincola</taxon>
    </lineage>
</organism>
<name>A0ABY2AFS6_9GAMM</name>
<protein>
    <submittedName>
        <fullName evidence="1">Uncharacterized protein</fullName>
    </submittedName>
</protein>
<sequence length="193" mass="22826">MRDLKSVVAAVNEYSDESIDEVSETSEEIIDEELIIIDWREYDDAIVETIAEKVSSTDQMSAELLDGELWVYFNDERYKLPLTMSGHDRYVTISSLAWLLRDKYDFWLMAINIEDDTHQILITSKVESEKLNDEYKEFVKNQLVQLQIGFDYFNCVDIPYLEHENNATIVFPDHKAQELAKTELEKKPWWKLW</sequence>
<dbReference type="RefSeq" id="WP_131417540.1">
    <property type="nucleotide sequence ID" value="NZ_SJXE01000015.1"/>
</dbReference>
<dbReference type="Proteomes" id="UP000292554">
    <property type="component" value="Unassembled WGS sequence"/>
</dbReference>
<reference evidence="1 2" key="1">
    <citation type="submission" date="2019-02" db="EMBL/GenBank/DDBJ databases">
        <title>Corallincola luteus sp. nov., a marine bacterium isolated from surface sediment of Bohai Sea in China.</title>
        <authorList>
            <person name="Ren Q."/>
        </authorList>
    </citation>
    <scope>NUCLEOTIDE SEQUENCE [LARGE SCALE GENOMIC DNA]</scope>
    <source>
        <strain evidence="1 2">DASS28</strain>
    </source>
</reference>
<comment type="caution">
    <text evidence="1">The sequence shown here is derived from an EMBL/GenBank/DDBJ whole genome shotgun (WGS) entry which is preliminary data.</text>
</comment>
<dbReference type="EMBL" id="SJXE01000015">
    <property type="protein sequence ID" value="TCI01300.1"/>
    <property type="molecule type" value="Genomic_DNA"/>
</dbReference>
<evidence type="ECO:0000313" key="2">
    <source>
        <dbReference type="Proteomes" id="UP000292554"/>
    </source>
</evidence>
<proteinExistence type="predicted"/>
<keyword evidence="2" id="KW-1185">Reference proteome</keyword>
<accession>A0ABY2AFS6</accession>
<gene>
    <name evidence="1" type="ORF">EZV61_18675</name>
</gene>
<evidence type="ECO:0000313" key="1">
    <source>
        <dbReference type="EMBL" id="TCI01300.1"/>
    </source>
</evidence>